<evidence type="ECO:0000256" key="5">
    <source>
        <dbReference type="PROSITE-ProRule" id="PRU10139"/>
    </source>
</evidence>
<dbReference type="CDD" id="cd07564">
    <property type="entry name" value="nitrilases_CHs"/>
    <property type="match status" value="1"/>
</dbReference>
<dbReference type="GO" id="GO:0016836">
    <property type="term" value="F:hydro-lyase activity"/>
    <property type="evidence" value="ECO:0007669"/>
    <property type="project" value="UniProtKB-ARBA"/>
</dbReference>
<evidence type="ECO:0000256" key="3">
    <source>
        <dbReference type="ARBA" id="ARBA00036406"/>
    </source>
</evidence>
<dbReference type="InterPro" id="IPR044149">
    <property type="entry name" value="Nitrilases_CHs"/>
</dbReference>
<evidence type="ECO:0000256" key="1">
    <source>
        <dbReference type="ARBA" id="ARBA00008129"/>
    </source>
</evidence>
<dbReference type="Gene3D" id="3.60.110.10">
    <property type="entry name" value="Carbon-nitrogen hydrolase"/>
    <property type="match status" value="1"/>
</dbReference>
<feature type="domain" description="CN hydrolase" evidence="6">
    <location>
        <begin position="10"/>
        <end position="285"/>
    </location>
</feature>
<dbReference type="STRING" id="576137.A0A1L7WZJ4"/>
<name>A0A1L7WZJ4_9HELO</name>
<keyword evidence="2" id="KW-0378">Hydrolase</keyword>
<dbReference type="EMBL" id="FJOG01000011">
    <property type="protein sequence ID" value="CZR58195.1"/>
    <property type="molecule type" value="Genomic_DNA"/>
</dbReference>
<dbReference type="PROSITE" id="PS00920">
    <property type="entry name" value="NITRIL_CHT_1"/>
    <property type="match status" value="1"/>
</dbReference>
<dbReference type="InterPro" id="IPR036526">
    <property type="entry name" value="C-N_Hydrolase_sf"/>
</dbReference>
<dbReference type="PANTHER" id="PTHR46044">
    <property type="entry name" value="NITRILASE"/>
    <property type="match status" value="1"/>
</dbReference>
<dbReference type="OrthoDB" id="10250282at2759"/>
<dbReference type="InterPro" id="IPR003010">
    <property type="entry name" value="C-N_Hydrolase"/>
</dbReference>
<dbReference type="PANTHER" id="PTHR46044:SF14">
    <property type="entry name" value="ARYLACETONITRILASE"/>
    <property type="match status" value="1"/>
</dbReference>
<reference evidence="7 8" key="1">
    <citation type="submission" date="2016-03" db="EMBL/GenBank/DDBJ databases">
        <authorList>
            <person name="Ploux O."/>
        </authorList>
    </citation>
    <scope>NUCLEOTIDE SEQUENCE [LARGE SCALE GENOMIC DNA]</scope>
    <source>
        <strain evidence="7 8">UAMH 11012</strain>
    </source>
</reference>
<dbReference type="GO" id="GO:0000257">
    <property type="term" value="F:nitrilase activity"/>
    <property type="evidence" value="ECO:0007669"/>
    <property type="project" value="UniProtKB-EC"/>
</dbReference>
<accession>A0A1L7WZJ4</accession>
<dbReference type="PROSITE" id="PS50263">
    <property type="entry name" value="CN_HYDROLASE"/>
    <property type="match status" value="1"/>
</dbReference>
<dbReference type="SUPFAM" id="SSF56317">
    <property type="entry name" value="Carbon-nitrogen hydrolase"/>
    <property type="match status" value="1"/>
</dbReference>
<dbReference type="InterPro" id="IPR000132">
    <property type="entry name" value="Nitrilase/CN_hydratase_CS"/>
</dbReference>
<dbReference type="AlphaFoldDB" id="A0A1L7WZJ4"/>
<gene>
    <name evidence="7" type="ORF">PAC_08086</name>
</gene>
<sequence>MGSPAPPTTVRVAVTQAEPAWLDLDGTITKTIKLINEAASNGAKIVTFPECWIPGYPAWIWSRPIDFALQTLYTKNSLKVDSEQMQALCAAAEKNKIAVVTGFSENFNHSLYISQAIIGPDGTLEVVRRKLKPTHMERTIFGDSTGGGTLQNVAEIQGVGKVSALACWEHIQPLLKYNTVLQRPEVHVAAWPPLWPHSGDGQDLWSMSKDGCRNLSRTFAIESQAFVLHTTAVLTSDGITKMGTEGNFMGQPGGGSSAIFGPDGRQLSKDLEPTEEGIIYGDLDFDMIMRAKGFVDICGHYSRPDLLWLGTDQKEKLAHRPGKSKVEEEVVE</sequence>
<proteinExistence type="inferred from homology"/>
<keyword evidence="8" id="KW-1185">Reference proteome</keyword>
<evidence type="ECO:0000313" key="7">
    <source>
        <dbReference type="EMBL" id="CZR58195.1"/>
    </source>
</evidence>
<evidence type="ECO:0000256" key="2">
    <source>
        <dbReference type="ARBA" id="ARBA00022801"/>
    </source>
</evidence>
<comment type="catalytic activity">
    <reaction evidence="3">
        <text>a nitrile + 2 H2O = a carboxylate + NH4(+)</text>
        <dbReference type="Rhea" id="RHEA:21724"/>
        <dbReference type="ChEBI" id="CHEBI:15377"/>
        <dbReference type="ChEBI" id="CHEBI:18379"/>
        <dbReference type="ChEBI" id="CHEBI:28938"/>
        <dbReference type="ChEBI" id="CHEBI:29067"/>
        <dbReference type="EC" id="3.5.5.1"/>
    </reaction>
</comment>
<evidence type="ECO:0000259" key="6">
    <source>
        <dbReference type="PROSITE" id="PS50263"/>
    </source>
</evidence>
<organism evidence="7 8">
    <name type="scientific">Phialocephala subalpina</name>
    <dbReference type="NCBI Taxonomy" id="576137"/>
    <lineage>
        <taxon>Eukaryota</taxon>
        <taxon>Fungi</taxon>
        <taxon>Dikarya</taxon>
        <taxon>Ascomycota</taxon>
        <taxon>Pezizomycotina</taxon>
        <taxon>Leotiomycetes</taxon>
        <taxon>Helotiales</taxon>
        <taxon>Mollisiaceae</taxon>
        <taxon>Phialocephala</taxon>
        <taxon>Phialocephala fortinii species complex</taxon>
    </lineage>
</organism>
<dbReference type="Pfam" id="PF00795">
    <property type="entry name" value="CN_hydrolase"/>
    <property type="match status" value="1"/>
</dbReference>
<feature type="active site" description="Proton acceptor" evidence="5">
    <location>
        <position position="50"/>
    </location>
</feature>
<evidence type="ECO:0000256" key="4">
    <source>
        <dbReference type="ARBA" id="ARBA00039045"/>
    </source>
</evidence>
<dbReference type="Proteomes" id="UP000184330">
    <property type="component" value="Unassembled WGS sequence"/>
</dbReference>
<evidence type="ECO:0000313" key="8">
    <source>
        <dbReference type="Proteomes" id="UP000184330"/>
    </source>
</evidence>
<dbReference type="EC" id="3.5.5.1" evidence="4"/>
<protein>
    <recommendedName>
        <fullName evidence="4">nitrilase</fullName>
        <ecNumber evidence="4">3.5.5.1</ecNumber>
    </recommendedName>
</protein>
<comment type="similarity">
    <text evidence="1">Belongs to the carbon-nitrogen hydrolase superfamily. Nitrilase family.</text>
</comment>